<feature type="repeat" description="TPR" evidence="3">
    <location>
        <begin position="441"/>
        <end position="474"/>
    </location>
</feature>
<evidence type="ECO:0008006" key="6">
    <source>
        <dbReference type="Google" id="ProtNLM"/>
    </source>
</evidence>
<keyword evidence="1" id="KW-0677">Repeat</keyword>
<gene>
    <name evidence="4" type="ORF">HZH68_012960</name>
</gene>
<proteinExistence type="predicted"/>
<dbReference type="GO" id="GO:0055087">
    <property type="term" value="C:Ski complex"/>
    <property type="evidence" value="ECO:0007669"/>
    <property type="project" value="InterPro"/>
</dbReference>
<comment type="caution">
    <text evidence="4">The sequence shown here is derived from an EMBL/GenBank/DDBJ whole genome shotgun (WGS) entry which is preliminary data.</text>
</comment>
<evidence type="ECO:0000313" key="4">
    <source>
        <dbReference type="EMBL" id="KAF7387283.1"/>
    </source>
</evidence>
<dbReference type="SMART" id="SM00028">
    <property type="entry name" value="TPR"/>
    <property type="match status" value="9"/>
</dbReference>
<protein>
    <recommendedName>
        <fullName evidence="6">Tetratricopeptide repeat protein 37</fullName>
    </recommendedName>
</protein>
<dbReference type="PANTHER" id="PTHR15704">
    <property type="entry name" value="SUPERKILLER 3 PROTEIN-RELATED"/>
    <property type="match status" value="1"/>
</dbReference>
<evidence type="ECO:0000313" key="5">
    <source>
        <dbReference type="Proteomes" id="UP000617340"/>
    </source>
</evidence>
<keyword evidence="5" id="KW-1185">Reference proteome</keyword>
<organism evidence="4 5">
    <name type="scientific">Vespula germanica</name>
    <name type="common">German yellow jacket</name>
    <name type="synonym">Paravespula germanica</name>
    <dbReference type="NCBI Taxonomy" id="30212"/>
    <lineage>
        <taxon>Eukaryota</taxon>
        <taxon>Metazoa</taxon>
        <taxon>Ecdysozoa</taxon>
        <taxon>Arthropoda</taxon>
        <taxon>Hexapoda</taxon>
        <taxon>Insecta</taxon>
        <taxon>Pterygota</taxon>
        <taxon>Neoptera</taxon>
        <taxon>Endopterygota</taxon>
        <taxon>Hymenoptera</taxon>
        <taxon>Apocrita</taxon>
        <taxon>Aculeata</taxon>
        <taxon>Vespoidea</taxon>
        <taxon>Vespidae</taxon>
        <taxon>Vespinae</taxon>
        <taxon>Vespula</taxon>
    </lineage>
</organism>
<dbReference type="PANTHER" id="PTHR15704:SF7">
    <property type="entry name" value="SUPERKILLER COMPLEX PROTEIN 3"/>
    <property type="match status" value="1"/>
</dbReference>
<dbReference type="GO" id="GO:0006401">
    <property type="term" value="P:RNA catabolic process"/>
    <property type="evidence" value="ECO:0007669"/>
    <property type="project" value="InterPro"/>
</dbReference>
<dbReference type="SUPFAM" id="SSF48452">
    <property type="entry name" value="TPR-like"/>
    <property type="match status" value="3"/>
</dbReference>
<dbReference type="Pfam" id="PF13432">
    <property type="entry name" value="TPR_16"/>
    <property type="match status" value="1"/>
</dbReference>
<accession>A0A834JES2</accession>
<sequence length="1303" mass="149051">MSGESKAVLKEVRELYKRNEYSEAIKKCKKILKKDKNNYVALILLGASMLEVEEYKSHTPAAFQKAIDIQPDNPLAWQGLVTYYEKESESNCNVLNQLIEGYCKLLELDSDMSKALFNLEKIADLLLRKKDSLNLNQGIETLSCLREKVNAEKQSLINKTLAFVLTEQFDNILQFKNILEDVLANVIKDISVVNRQDYYRKYLKLLYTSNKIITLLQAATQMHNEFVQDICPLEWICKVYYEENIYNKRTVDINIVPFYESLRKLDNESEAGILAEAIHLDTCGNLIKSREILNQLVLIKPQSFYGYVMLSKINRKLYCWEDIENATTEALNLITHKSVMWYSIQVLLIESLSRSNNIEKWKLAEKLCKEILAEESSVQINLILARVNVLLNNDKILDELSNLESKPETRVEAVILRALFLKNHKHLEEAADVLGSALETSESWSLLGKIYWEMADYNHSLMAFLNSVQADRYNWESLVYLGHYYHEHCKDIERSRKCYQTALQINPNSEQAGIGLSTTLRLLKNSDANIQLLRKLTAYSSGPKWAWLQLGLYYLDKGDATEAIKALQHVIRADPSDNHGWESLADAYWSRGAYKSALKSYQRALDLCPGSLYSMIQVANIKLIIGELEEAKEDFKQILSNESYYIPALKGLAETCLGLARKNISNQFLGRARDNLQQAIECLTDAVLNNSKLSCIWKLLGDVCYRSAVMSEKYSYLQVMPFLMNRKSTEKYIIIRREDLFLLSTRCYCRALSFSKDSALLWHDLACCYYAQLLLNPSIDRKDIASKSLSAAKYAVKLCPTSWLHWNILAIICMTSEIKNYALAQHSYVMSISRESNNALVWCNLGILYLYIGDMYKANEAFSRAQRADPAHMNSWVGQAIIAEKMKCREAVDLFRHSAQLGYHNEACLGYSHGVLTLLLDVDTNKSDPLYTYTIENMHAVSVATDMLTWYIEHNPNNAYALNTHGLLLERQKLYLSAAEQFTKALQECNEGQKDFICINLTRIFIRLNKYEEAIQLCKSVNNSTFNSQCHLALCFFKAKRYEESYTTYEAALHWFAIEESDKANTLCAMAAMAHIFQGVDDVKTLLFQCILIQPPMIAGFLAAASLGILHGDLNLTALVLNELKSYKNDIEYRHHITALSAYSSLVQNNIVDAINVLSKIAFTYPNDVNSWINLARVLFEIDLMTFRKCAEKALYLGGRSSSNNIVYVACASALSVLTTENITHALRSVQKVVFQFPNQVESWASFIAVLVTRYIKYIGKEANPDVKWIIELITIIQQQFSRKRQISYWLKKSKNKLLNISQ</sequence>
<feature type="repeat" description="TPR" evidence="3">
    <location>
        <begin position="578"/>
        <end position="611"/>
    </location>
</feature>
<dbReference type="Gene3D" id="1.25.40.10">
    <property type="entry name" value="Tetratricopeptide repeat domain"/>
    <property type="match status" value="4"/>
</dbReference>
<dbReference type="Proteomes" id="UP000617340">
    <property type="component" value="Unassembled WGS sequence"/>
</dbReference>
<dbReference type="InterPro" id="IPR011990">
    <property type="entry name" value="TPR-like_helical_dom_sf"/>
</dbReference>
<dbReference type="PROSITE" id="PS50005">
    <property type="entry name" value="TPR"/>
    <property type="match status" value="4"/>
</dbReference>
<feature type="repeat" description="TPR" evidence="3">
    <location>
        <begin position="839"/>
        <end position="872"/>
    </location>
</feature>
<reference evidence="4" key="1">
    <citation type="journal article" date="2020" name="G3 (Bethesda)">
        <title>High-Quality Assemblies for Three Invasive Social Wasps from the &lt;i&gt;Vespula&lt;/i&gt; Genus.</title>
        <authorList>
            <person name="Harrop T.W.R."/>
            <person name="Guhlin J."/>
            <person name="McLaughlin G.M."/>
            <person name="Permina E."/>
            <person name="Stockwell P."/>
            <person name="Gilligan J."/>
            <person name="Le Lec M.F."/>
            <person name="Gruber M.A.M."/>
            <person name="Quinn O."/>
            <person name="Lovegrove M."/>
            <person name="Duncan E.J."/>
            <person name="Remnant E.J."/>
            <person name="Van Eeckhoven J."/>
            <person name="Graham B."/>
            <person name="Knapp R.A."/>
            <person name="Langford K.W."/>
            <person name="Kronenberg Z."/>
            <person name="Press M.O."/>
            <person name="Eacker S.M."/>
            <person name="Wilson-Rankin E.E."/>
            <person name="Purcell J."/>
            <person name="Lester P.J."/>
            <person name="Dearden P.K."/>
        </authorList>
    </citation>
    <scope>NUCLEOTIDE SEQUENCE</scope>
    <source>
        <strain evidence="4">Linc-1</strain>
    </source>
</reference>
<evidence type="ECO:0000256" key="2">
    <source>
        <dbReference type="ARBA" id="ARBA00022803"/>
    </source>
</evidence>
<feature type="repeat" description="TPR" evidence="3">
    <location>
        <begin position="544"/>
        <end position="577"/>
    </location>
</feature>
<dbReference type="EMBL" id="JACSDZ010000014">
    <property type="protein sequence ID" value="KAF7387283.1"/>
    <property type="molecule type" value="Genomic_DNA"/>
</dbReference>
<keyword evidence="2 3" id="KW-0802">TPR repeat</keyword>
<evidence type="ECO:0000256" key="3">
    <source>
        <dbReference type="PROSITE-ProRule" id="PRU00339"/>
    </source>
</evidence>
<dbReference type="Pfam" id="PF13181">
    <property type="entry name" value="TPR_8"/>
    <property type="match status" value="1"/>
</dbReference>
<dbReference type="InterPro" id="IPR039226">
    <property type="entry name" value="Ski3/TTC37"/>
</dbReference>
<evidence type="ECO:0000256" key="1">
    <source>
        <dbReference type="ARBA" id="ARBA00022737"/>
    </source>
</evidence>
<name>A0A834JES2_VESGE</name>
<dbReference type="InterPro" id="IPR019734">
    <property type="entry name" value="TPR_rpt"/>
</dbReference>
<dbReference type="Pfam" id="PF13176">
    <property type="entry name" value="TPR_7"/>
    <property type="match status" value="1"/>
</dbReference>